<reference evidence="3" key="1">
    <citation type="submission" date="2020-07" db="EMBL/GenBank/DDBJ databases">
        <title>Huge and variable diversity of episymbiotic CPR bacteria and DPANN archaea in groundwater ecosystems.</title>
        <authorList>
            <person name="He C.Y."/>
            <person name="Keren R."/>
            <person name="Whittaker M."/>
            <person name="Farag I.F."/>
            <person name="Doudna J."/>
            <person name="Cate J.H.D."/>
            <person name="Banfield J.F."/>
        </authorList>
    </citation>
    <scope>NUCLEOTIDE SEQUENCE</scope>
    <source>
        <strain evidence="3">NC_groundwater_1813_Pr3_B-0.1um_71_17</strain>
    </source>
</reference>
<dbReference type="EMBL" id="JACRIW010000090">
    <property type="protein sequence ID" value="MBI5170358.1"/>
    <property type="molecule type" value="Genomic_DNA"/>
</dbReference>
<feature type="signal peptide" evidence="1">
    <location>
        <begin position="1"/>
        <end position="24"/>
    </location>
</feature>
<accession>A0A933SEP3</accession>
<evidence type="ECO:0000259" key="2">
    <source>
        <dbReference type="Pfam" id="PF22848"/>
    </source>
</evidence>
<feature type="chain" id="PRO_5037566067" description="Alpha-L-arabinofuranosidase 1 catalytic domain-containing protein" evidence="1">
    <location>
        <begin position="25"/>
        <end position="622"/>
    </location>
</feature>
<dbReference type="SUPFAM" id="SSF51445">
    <property type="entry name" value="(Trans)glycosidases"/>
    <property type="match status" value="1"/>
</dbReference>
<dbReference type="AlphaFoldDB" id="A0A933SEP3"/>
<evidence type="ECO:0000313" key="3">
    <source>
        <dbReference type="EMBL" id="MBI5170358.1"/>
    </source>
</evidence>
<name>A0A933SEP3_UNCEI</name>
<protein>
    <recommendedName>
        <fullName evidence="2">Alpha-L-arabinofuranosidase 1 catalytic domain-containing protein</fullName>
    </recommendedName>
</protein>
<evidence type="ECO:0000313" key="4">
    <source>
        <dbReference type="Proteomes" id="UP000696931"/>
    </source>
</evidence>
<organism evidence="3 4">
    <name type="scientific">Eiseniibacteriota bacterium</name>
    <dbReference type="NCBI Taxonomy" id="2212470"/>
    <lineage>
        <taxon>Bacteria</taxon>
        <taxon>Candidatus Eiseniibacteriota</taxon>
    </lineage>
</organism>
<gene>
    <name evidence="3" type="ORF">HZA61_12790</name>
</gene>
<dbReference type="Gene3D" id="2.60.40.1180">
    <property type="entry name" value="Golgi alpha-mannosidase II"/>
    <property type="match status" value="1"/>
</dbReference>
<dbReference type="InterPro" id="IPR055235">
    <property type="entry name" value="ASD1_cat"/>
</dbReference>
<feature type="domain" description="Alpha-L-arabinofuranosidase 1 catalytic" evidence="2">
    <location>
        <begin position="86"/>
        <end position="230"/>
    </location>
</feature>
<dbReference type="GO" id="GO:0000272">
    <property type="term" value="P:polysaccharide catabolic process"/>
    <property type="evidence" value="ECO:0007669"/>
    <property type="project" value="TreeGrafter"/>
</dbReference>
<dbReference type="Pfam" id="PF22848">
    <property type="entry name" value="ASD1_dom"/>
    <property type="match status" value="1"/>
</dbReference>
<keyword evidence="1" id="KW-0732">Signal</keyword>
<dbReference type="Proteomes" id="UP000696931">
    <property type="component" value="Unassembled WGS sequence"/>
</dbReference>
<dbReference type="Gene3D" id="2.60.40.4070">
    <property type="match status" value="1"/>
</dbReference>
<evidence type="ECO:0000256" key="1">
    <source>
        <dbReference type="SAM" id="SignalP"/>
    </source>
</evidence>
<dbReference type="InterPro" id="IPR013780">
    <property type="entry name" value="Glyco_hydro_b"/>
</dbReference>
<dbReference type="PANTHER" id="PTHR43576:SF3">
    <property type="entry name" value="ALPHA-L-ARABINOFURANOSIDASE C"/>
    <property type="match status" value="1"/>
</dbReference>
<dbReference type="PANTHER" id="PTHR43576">
    <property type="entry name" value="ALPHA-L-ARABINOFURANOSIDASE C-RELATED"/>
    <property type="match status" value="1"/>
</dbReference>
<dbReference type="Gene3D" id="3.20.20.80">
    <property type="entry name" value="Glycosidases"/>
    <property type="match status" value="1"/>
</dbReference>
<sequence>MPRPFGWTLACMLLCGLHASPSSAVPSATIAVDAATVTNPSARRLLGTSFDGRTGIHQQVGGGASVPTGYFDQGNQLIAGVAPLWSQLHLTTVRYPGNGVDQIDWRETVGPMALRAPQPYAGNSVQTQVIRFGFDDFMAMLAAHNAPSQPAPEVQIMVSTDTSLTVPTQAEIVQMAADWVEYANCPDDGNNRGGGVNWAHERALNGHPAPYGIRIWNIGNEPWGPTQAFNFNVAGNAAAFAALAQPIITAMTAIDSTILITVPSAAHSLGAVVDNAAQATWDNVMLSQLGGRIFGLSEHIFHDGSAARGVAASAGSIDAVLARIAASAHPNVRLLLGDQASFIPGSPTPAQVEFGMQWQSALTTADFLLMLAGKRIELANFWVYGSTQSTWHPIRRNSNGSYTMMPAAQLYAQLGQSLHDQALATTTVSPASLDGTAAYSVRAGAFRAGDGSALTLVVVNRDTLAAQSVTITGLEAWSAASARRLSAANASAEVIDVATVAAGGANAEYALPRASILIVDYVPATTGVVADLDRPPFALGTPQPNPASVGTRLALSGVDPMTARAWIHDVAGRVVRELAPAMGASVEWDLCDSRGHRVHPGVYLVRVADARGCRTRRVVVLD</sequence>
<proteinExistence type="predicted"/>
<dbReference type="InterPro" id="IPR017853">
    <property type="entry name" value="GH"/>
</dbReference>
<comment type="caution">
    <text evidence="3">The sequence shown here is derived from an EMBL/GenBank/DDBJ whole genome shotgun (WGS) entry which is preliminary data.</text>
</comment>